<accession>A0A2P4YSG7</accession>
<dbReference type="InterPro" id="IPR051320">
    <property type="entry name" value="Viral_Replic_Matur_Polypro"/>
</dbReference>
<feature type="domain" description="Reverse transcriptase" evidence="2">
    <location>
        <begin position="418"/>
        <end position="592"/>
    </location>
</feature>
<dbReference type="InterPro" id="IPR036397">
    <property type="entry name" value="RNaseH_sf"/>
</dbReference>
<feature type="domain" description="Integrase zinc-binding" evidence="3">
    <location>
        <begin position="1104"/>
        <end position="1148"/>
    </location>
</feature>
<dbReference type="Proteomes" id="UP000237271">
    <property type="component" value="Unassembled WGS sequence"/>
</dbReference>
<dbReference type="InterPro" id="IPR043502">
    <property type="entry name" value="DNA/RNA_pol_sf"/>
</dbReference>
<evidence type="ECO:0000259" key="3">
    <source>
        <dbReference type="Pfam" id="PF17921"/>
    </source>
</evidence>
<feature type="compositionally biased region" description="Basic and acidic residues" evidence="1">
    <location>
        <begin position="267"/>
        <end position="281"/>
    </location>
</feature>
<dbReference type="Gene3D" id="1.10.340.70">
    <property type="match status" value="1"/>
</dbReference>
<dbReference type="Gene3D" id="3.10.10.10">
    <property type="entry name" value="HIV Type 1 Reverse Transcriptase, subunit A, domain 1"/>
    <property type="match status" value="1"/>
</dbReference>
<evidence type="ECO:0000313" key="5">
    <source>
        <dbReference type="Proteomes" id="UP000237271"/>
    </source>
</evidence>
<organism evidence="4 5">
    <name type="scientific">Phytophthora palmivora</name>
    <dbReference type="NCBI Taxonomy" id="4796"/>
    <lineage>
        <taxon>Eukaryota</taxon>
        <taxon>Sar</taxon>
        <taxon>Stramenopiles</taxon>
        <taxon>Oomycota</taxon>
        <taxon>Peronosporomycetes</taxon>
        <taxon>Peronosporales</taxon>
        <taxon>Peronosporaceae</taxon>
        <taxon>Phytophthora</taxon>
    </lineage>
</organism>
<dbReference type="GO" id="GO:0003964">
    <property type="term" value="F:RNA-directed DNA polymerase activity"/>
    <property type="evidence" value="ECO:0007669"/>
    <property type="project" value="UniProtKB-KW"/>
</dbReference>
<feature type="region of interest" description="Disordered" evidence="1">
    <location>
        <begin position="181"/>
        <end position="281"/>
    </location>
</feature>
<dbReference type="PANTHER" id="PTHR33064:SF37">
    <property type="entry name" value="RIBONUCLEASE H"/>
    <property type="match status" value="1"/>
</dbReference>
<dbReference type="CDD" id="cd01647">
    <property type="entry name" value="RT_LTR"/>
    <property type="match status" value="1"/>
</dbReference>
<name>A0A2P4YSG7_9STRA</name>
<evidence type="ECO:0000313" key="4">
    <source>
        <dbReference type="EMBL" id="POM80740.1"/>
    </source>
</evidence>
<keyword evidence="4" id="KW-0695">RNA-directed DNA polymerase</keyword>
<dbReference type="SUPFAM" id="SSF56672">
    <property type="entry name" value="DNA/RNA polymerases"/>
    <property type="match status" value="1"/>
</dbReference>
<dbReference type="EMBL" id="NCKW01000307">
    <property type="protein sequence ID" value="POM80740.1"/>
    <property type="molecule type" value="Genomic_DNA"/>
</dbReference>
<dbReference type="Pfam" id="PF00078">
    <property type="entry name" value="RVT_1"/>
    <property type="match status" value="1"/>
</dbReference>
<dbReference type="SUPFAM" id="SSF53098">
    <property type="entry name" value="Ribonuclease H-like"/>
    <property type="match status" value="1"/>
</dbReference>
<dbReference type="PANTHER" id="PTHR33064">
    <property type="entry name" value="POL PROTEIN"/>
    <property type="match status" value="1"/>
</dbReference>
<keyword evidence="5" id="KW-1185">Reference proteome</keyword>
<evidence type="ECO:0000256" key="1">
    <source>
        <dbReference type="SAM" id="MobiDB-lite"/>
    </source>
</evidence>
<dbReference type="Gene3D" id="3.30.420.10">
    <property type="entry name" value="Ribonuclease H-like superfamily/Ribonuclease H"/>
    <property type="match status" value="1"/>
</dbReference>
<dbReference type="Gene3D" id="3.30.70.270">
    <property type="match status" value="2"/>
</dbReference>
<dbReference type="AlphaFoldDB" id="A0A2P4YSG7"/>
<dbReference type="OrthoDB" id="101507at2759"/>
<dbReference type="InterPro" id="IPR012337">
    <property type="entry name" value="RNaseH-like_sf"/>
</dbReference>
<protein>
    <submittedName>
        <fullName evidence="4">Reverse transcriptase</fullName>
    </submittedName>
</protein>
<dbReference type="Pfam" id="PF17921">
    <property type="entry name" value="Integrase_H2C2"/>
    <property type="match status" value="1"/>
</dbReference>
<dbReference type="GO" id="GO:0003676">
    <property type="term" value="F:nucleic acid binding"/>
    <property type="evidence" value="ECO:0007669"/>
    <property type="project" value="InterPro"/>
</dbReference>
<proteinExistence type="predicted"/>
<sequence>MTEGRTKIKVTLAGTLVYYFDAWVGSLSGQEAILGMDVMVPAGIRLDLADGTLCLPDEVRIQLAGRRQLFSAHSSRLELGHDIEIPVADSVEVPIYPRRSDLQKLWITRGERWVPTLINGLGRRSYLRITNLSDQPLTLFDDTWIGIWLSGDHIPRQAGFVSIGSRRYNEWQSLAFEATTERQEDAGLDDVTLGPMVERPRYDRPTQILTRQANHPKVATKQATDPKGEPRVGPSEAGIKREEGREADEVFTETPGNPEPDQTEMQPEDRDSLQTEDGKGLPEADQVCIHEGGDLFAEDVESQMAVLPEVVTTTEEVTIDDLQVGDPEVNTPEEIDRLRQIIWKRAHLLIGKGNALPPAALGAICDIDVGEATPIAQRCRRVAPQFREKLSDLIKGLLSATIITHSTSPWASPIVIIIKKNEVDIRLCIDYRLVNSLTKLMVYPMPLINDLLDDLDKVLWYCSLDMASGFWVVSMTERARKISAFITHFGLFEWTCMPIGAKNMRRKSINVSHHNEGMKDVFTEVEPDPESGPSVLGRRSHIDDILVTAISWSDLCEKVEKLLDACDCWNLSISVAKSSWGYRKVAYLGHQVSASGLEASPKDLDNLVDLPFPQTLQTMQSFLGSLSYYSRFIEDFAVYAAVLYELRESDFHEMRRADKVNSANREPGSNPTNVSEDDRWTKAKTVFIRLKEKNSRNPDLPALRSLSNTGNCPLREQVGHLRSFDARVRRSLLAGDVHQPHPEVQRDQLWDGRQRSPGSPSDFGYMLHATGNAADQSIVTIFHTGLALEFVGFRRTSGECVRGEEEILGAIAASITPRDKVDEALVAIAPRKQPRKNLSTPLPTIRPEEALLVASFDGSARTRRKGGAFSAIIWKLPEWSILEAMSDYSEDLNVNEAEYRGLLLCFDLLSARDRGRVVICGDFNLVIRQLRGEIDCKAPGLQLLRQKALDRLQSDWNQSADRLASAALQRQEGEIVTTEEDREDLMTLNRLDELLRPKPPEAVVHVSAMTRGRNGSRPRSTILAEDIVQRIRCERIRAAQNEEKWITDLKAYLQGDVKNLTADEAKACSKIASEYEVDEANLLFFCPRRVSRDDDRDGAVKLVVPERLQQDFLHHYHSSIEGGHQGIGRTYQRIRSRFHWRGLYRNCETGKGRPSVQGESPGNIQGTYPFQVISMDHIPSIPRSFKGNTELLIWADVFSGELVKGSTNHS</sequence>
<keyword evidence="4" id="KW-0548">Nucleotidyltransferase</keyword>
<gene>
    <name evidence="4" type="ORF">PHPALM_1384</name>
</gene>
<evidence type="ECO:0000259" key="2">
    <source>
        <dbReference type="Pfam" id="PF00078"/>
    </source>
</evidence>
<keyword evidence="4" id="KW-0808">Transferase</keyword>
<dbReference type="InterPro" id="IPR000477">
    <property type="entry name" value="RT_dom"/>
</dbReference>
<dbReference type="InterPro" id="IPR041588">
    <property type="entry name" value="Integrase_H2C2"/>
</dbReference>
<reference evidence="4 5" key="1">
    <citation type="journal article" date="2017" name="Genome Biol. Evol.">
        <title>Phytophthora megakarya and P. palmivora, closely related causal agents of cacao black pod rot, underwent increases in genome sizes and gene numbers by different mechanisms.</title>
        <authorList>
            <person name="Ali S.S."/>
            <person name="Shao J."/>
            <person name="Lary D.J."/>
            <person name="Kronmiller B."/>
            <person name="Shen D."/>
            <person name="Strem M.D."/>
            <person name="Amoako-Attah I."/>
            <person name="Akrofi A.Y."/>
            <person name="Begoude B.A."/>
            <person name="Ten Hoopen G.M."/>
            <person name="Coulibaly K."/>
            <person name="Kebe B.I."/>
            <person name="Melnick R.L."/>
            <person name="Guiltinan M.J."/>
            <person name="Tyler B.M."/>
            <person name="Meinhardt L.W."/>
            <person name="Bailey B.A."/>
        </authorList>
    </citation>
    <scope>NUCLEOTIDE SEQUENCE [LARGE SCALE GENOMIC DNA]</scope>
    <source>
        <strain evidence="5">sbr112.9</strain>
    </source>
</reference>
<feature type="compositionally biased region" description="Basic and acidic residues" evidence="1">
    <location>
        <begin position="238"/>
        <end position="248"/>
    </location>
</feature>
<comment type="caution">
    <text evidence="4">The sequence shown here is derived from an EMBL/GenBank/DDBJ whole genome shotgun (WGS) entry which is preliminary data.</text>
</comment>
<dbReference type="InterPro" id="IPR043128">
    <property type="entry name" value="Rev_trsase/Diguanyl_cyclase"/>
</dbReference>